<evidence type="ECO:0000256" key="7">
    <source>
        <dbReference type="ARBA" id="ARBA00022741"/>
    </source>
</evidence>
<keyword evidence="12" id="KW-0030">Aminoacyl-tRNA synthetase</keyword>
<dbReference type="InterPro" id="IPR045864">
    <property type="entry name" value="aa-tRNA-synth_II/BPL/LPL"/>
</dbReference>
<dbReference type="InterPro" id="IPR036690">
    <property type="entry name" value="Fdx_antiC-bd_sf"/>
</dbReference>
<dbReference type="SUPFAM" id="SSF55681">
    <property type="entry name" value="Class II aaRS and biotin synthetases"/>
    <property type="match status" value="1"/>
</dbReference>
<evidence type="ECO:0000256" key="9">
    <source>
        <dbReference type="ARBA" id="ARBA00022842"/>
    </source>
</evidence>
<evidence type="ECO:0000256" key="5">
    <source>
        <dbReference type="ARBA" id="ARBA00022598"/>
    </source>
</evidence>
<dbReference type="AlphaFoldDB" id="A0A645DTP8"/>
<name>A0A645DTP8_9ZZZZ</name>
<evidence type="ECO:0000256" key="8">
    <source>
        <dbReference type="ARBA" id="ARBA00022840"/>
    </source>
</evidence>
<keyword evidence="10" id="KW-0694">RNA-binding</keyword>
<comment type="caution">
    <text evidence="14">The sequence shown here is derived from an EMBL/GenBank/DDBJ whole genome shotgun (WGS) entry which is preliminary data.</text>
</comment>
<evidence type="ECO:0000256" key="11">
    <source>
        <dbReference type="ARBA" id="ARBA00022917"/>
    </source>
</evidence>
<evidence type="ECO:0000259" key="13">
    <source>
        <dbReference type="PROSITE" id="PS51447"/>
    </source>
</evidence>
<keyword evidence="11" id="KW-0648">Protein biosynthesis</keyword>
<evidence type="ECO:0000256" key="1">
    <source>
        <dbReference type="ARBA" id="ARBA00001946"/>
    </source>
</evidence>
<comment type="cofactor">
    <cofactor evidence="1">
        <name>Mg(2+)</name>
        <dbReference type="ChEBI" id="CHEBI:18420"/>
    </cofactor>
</comment>
<keyword evidence="3" id="KW-0963">Cytoplasm</keyword>
<keyword evidence="9" id="KW-0460">Magnesium</keyword>
<keyword evidence="4" id="KW-0820">tRNA-binding</keyword>
<evidence type="ECO:0000256" key="3">
    <source>
        <dbReference type="ARBA" id="ARBA00022490"/>
    </source>
</evidence>
<evidence type="ECO:0000256" key="2">
    <source>
        <dbReference type="ARBA" id="ARBA00004496"/>
    </source>
</evidence>
<gene>
    <name evidence="14" type="primary">pheT_48</name>
    <name evidence="14" type="ORF">SDC9_139653</name>
</gene>
<feature type="domain" description="FDX-ACB" evidence="13">
    <location>
        <begin position="99"/>
        <end position="192"/>
    </location>
</feature>
<accession>A0A645DTP8</accession>
<organism evidence="14">
    <name type="scientific">bioreactor metagenome</name>
    <dbReference type="NCBI Taxonomy" id="1076179"/>
    <lineage>
        <taxon>unclassified sequences</taxon>
        <taxon>metagenomes</taxon>
        <taxon>ecological metagenomes</taxon>
    </lineage>
</organism>
<dbReference type="GO" id="GO:0005737">
    <property type="term" value="C:cytoplasm"/>
    <property type="evidence" value="ECO:0007669"/>
    <property type="project" value="UniProtKB-SubCell"/>
</dbReference>
<dbReference type="Gene3D" id="3.30.930.10">
    <property type="entry name" value="Bira Bifunctional Protein, Domain 2"/>
    <property type="match status" value="1"/>
</dbReference>
<dbReference type="GO" id="GO:0000049">
    <property type="term" value="F:tRNA binding"/>
    <property type="evidence" value="ECO:0007669"/>
    <property type="project" value="UniProtKB-KW"/>
</dbReference>
<dbReference type="EMBL" id="VSSQ01039450">
    <property type="protein sequence ID" value="MPM92518.1"/>
    <property type="molecule type" value="Genomic_DNA"/>
</dbReference>
<comment type="subcellular location">
    <subcellularLocation>
        <location evidence="2">Cytoplasm</location>
    </subcellularLocation>
</comment>
<dbReference type="EC" id="6.1.1.20" evidence="14"/>
<dbReference type="InterPro" id="IPR041616">
    <property type="entry name" value="PheRS_beta_core"/>
</dbReference>
<protein>
    <submittedName>
        <fullName evidence="14">Phenylalanine--tRNA ligase beta subunit</fullName>
        <ecNumber evidence="14">6.1.1.20</ecNumber>
    </submittedName>
</protein>
<dbReference type="InterPro" id="IPR005121">
    <property type="entry name" value="Fdx_antiC-bd"/>
</dbReference>
<dbReference type="GO" id="GO:0004826">
    <property type="term" value="F:phenylalanine-tRNA ligase activity"/>
    <property type="evidence" value="ECO:0007669"/>
    <property type="project" value="UniProtKB-EC"/>
</dbReference>
<dbReference type="GO" id="GO:0046872">
    <property type="term" value="F:metal ion binding"/>
    <property type="evidence" value="ECO:0007669"/>
    <property type="project" value="UniProtKB-KW"/>
</dbReference>
<sequence length="193" mass="20722">MVYGKDESFFTLKGMLEALFEKFNTPLPEFIPGGIEAFHPTRKAVITIYGKTAGWIGQLHPEVGEALDIPANVRVYAAQLEVDALLCGAGAPLTVKPLPKYPGSARDIALVVDAAALSGDIKKTIAASGGKLLQSAELFDTYIGDKLPEGKKSLAYTLEFRSDERTLTDDEVAAAMEKILSALEEKHGAVLRS</sequence>
<keyword evidence="5 14" id="KW-0436">Ligase</keyword>
<keyword evidence="6" id="KW-0479">Metal-binding</keyword>
<evidence type="ECO:0000313" key="14">
    <source>
        <dbReference type="EMBL" id="MPM92518.1"/>
    </source>
</evidence>
<dbReference type="GO" id="GO:0006412">
    <property type="term" value="P:translation"/>
    <property type="evidence" value="ECO:0007669"/>
    <property type="project" value="UniProtKB-KW"/>
</dbReference>
<evidence type="ECO:0000256" key="12">
    <source>
        <dbReference type="ARBA" id="ARBA00023146"/>
    </source>
</evidence>
<keyword evidence="8" id="KW-0067">ATP-binding</keyword>
<reference evidence="14" key="1">
    <citation type="submission" date="2019-08" db="EMBL/GenBank/DDBJ databases">
        <authorList>
            <person name="Kucharzyk K."/>
            <person name="Murdoch R.W."/>
            <person name="Higgins S."/>
            <person name="Loffler F."/>
        </authorList>
    </citation>
    <scope>NUCLEOTIDE SEQUENCE</scope>
</reference>
<proteinExistence type="predicted"/>
<dbReference type="FunFam" id="3.30.70.380:FF:000001">
    <property type="entry name" value="Phenylalanine--tRNA ligase beta subunit"/>
    <property type="match status" value="1"/>
</dbReference>
<dbReference type="SMART" id="SM00896">
    <property type="entry name" value="FDX-ACB"/>
    <property type="match status" value="1"/>
</dbReference>
<evidence type="ECO:0000256" key="10">
    <source>
        <dbReference type="ARBA" id="ARBA00022884"/>
    </source>
</evidence>
<evidence type="ECO:0000256" key="6">
    <source>
        <dbReference type="ARBA" id="ARBA00022723"/>
    </source>
</evidence>
<dbReference type="Pfam" id="PF17759">
    <property type="entry name" value="tRNA_synthFbeta"/>
    <property type="match status" value="1"/>
</dbReference>
<dbReference type="SUPFAM" id="SSF54991">
    <property type="entry name" value="Anticodon-binding domain of PheRS"/>
    <property type="match status" value="1"/>
</dbReference>
<dbReference type="Gene3D" id="3.30.70.380">
    <property type="entry name" value="Ferrodoxin-fold anticodon-binding domain"/>
    <property type="match status" value="1"/>
</dbReference>
<dbReference type="PROSITE" id="PS51447">
    <property type="entry name" value="FDX_ACB"/>
    <property type="match status" value="1"/>
</dbReference>
<keyword evidence="7" id="KW-0547">Nucleotide-binding</keyword>
<dbReference type="Pfam" id="PF03147">
    <property type="entry name" value="FDX-ACB"/>
    <property type="match status" value="1"/>
</dbReference>
<evidence type="ECO:0000256" key="4">
    <source>
        <dbReference type="ARBA" id="ARBA00022555"/>
    </source>
</evidence>
<dbReference type="GO" id="GO:0005524">
    <property type="term" value="F:ATP binding"/>
    <property type="evidence" value="ECO:0007669"/>
    <property type="project" value="UniProtKB-KW"/>
</dbReference>